<dbReference type="EMBL" id="AOLK01000023">
    <property type="protein sequence ID" value="ELZ81932.1"/>
    <property type="molecule type" value="Genomic_DNA"/>
</dbReference>
<sequence length="149" mass="16871">MSASGAYAELEQTRNVVSETLRLYPPTLAVTRQATEPVTLAGYDLPAGAQFLLPQWPVHRDERYWDEPTTFDPSRWQEPESRPGYAYFPFSAGPRNCVGMHFARTELTLILATILDRVELDVSMDGPLTFTPSLQLRPETDIEATVKRR</sequence>
<evidence type="ECO:0000256" key="2">
    <source>
        <dbReference type="ARBA" id="ARBA00022617"/>
    </source>
</evidence>
<dbReference type="InterPro" id="IPR001128">
    <property type="entry name" value="Cyt_P450"/>
</dbReference>
<dbReference type="GO" id="GO:0005506">
    <property type="term" value="F:iron ion binding"/>
    <property type="evidence" value="ECO:0007669"/>
    <property type="project" value="InterPro"/>
</dbReference>
<keyword evidence="4 7" id="KW-0560">Oxidoreductase</keyword>
<evidence type="ECO:0000256" key="7">
    <source>
        <dbReference type="RuleBase" id="RU000461"/>
    </source>
</evidence>
<dbReference type="Proteomes" id="UP000011612">
    <property type="component" value="Unassembled WGS sequence"/>
</dbReference>
<keyword evidence="3 7" id="KW-0479">Metal-binding</keyword>
<evidence type="ECO:0000256" key="1">
    <source>
        <dbReference type="ARBA" id="ARBA00010617"/>
    </source>
</evidence>
<organism evidence="8 9">
    <name type="scientific">Haloferax elongans ATCC BAA-1513</name>
    <dbReference type="NCBI Taxonomy" id="1230453"/>
    <lineage>
        <taxon>Archaea</taxon>
        <taxon>Methanobacteriati</taxon>
        <taxon>Methanobacteriota</taxon>
        <taxon>Stenosarchaea group</taxon>
        <taxon>Halobacteria</taxon>
        <taxon>Halobacteriales</taxon>
        <taxon>Haloferacaceae</taxon>
        <taxon>Haloferax</taxon>
    </lineage>
</organism>
<dbReference type="InterPro" id="IPR017972">
    <property type="entry name" value="Cyt_P450_CS"/>
</dbReference>
<dbReference type="PRINTS" id="PR00385">
    <property type="entry name" value="P450"/>
</dbReference>
<comment type="similarity">
    <text evidence="1 7">Belongs to the cytochrome P450 family.</text>
</comment>
<keyword evidence="5 7" id="KW-0408">Iron</keyword>
<evidence type="ECO:0000256" key="3">
    <source>
        <dbReference type="ARBA" id="ARBA00022723"/>
    </source>
</evidence>
<dbReference type="PATRIC" id="fig|1230453.4.peg.3582"/>
<keyword evidence="2 7" id="KW-0349">Heme</keyword>
<dbReference type="OrthoDB" id="9881at2157"/>
<keyword evidence="6 7" id="KW-0503">Monooxygenase</keyword>
<dbReference type="PRINTS" id="PR00463">
    <property type="entry name" value="EP450I"/>
</dbReference>
<evidence type="ECO:0000256" key="5">
    <source>
        <dbReference type="ARBA" id="ARBA00023004"/>
    </source>
</evidence>
<name>M0HDX6_HALEO</name>
<dbReference type="Pfam" id="PF00067">
    <property type="entry name" value="p450"/>
    <property type="match status" value="1"/>
</dbReference>
<dbReference type="PROSITE" id="PS00086">
    <property type="entry name" value="CYTOCHROME_P450"/>
    <property type="match status" value="1"/>
</dbReference>
<evidence type="ECO:0000313" key="8">
    <source>
        <dbReference type="EMBL" id="ELZ81932.1"/>
    </source>
</evidence>
<gene>
    <name evidence="8" type="ORF">C453_17989</name>
</gene>
<dbReference type="InterPro" id="IPR036396">
    <property type="entry name" value="Cyt_P450_sf"/>
</dbReference>
<comment type="caution">
    <text evidence="8">The sequence shown here is derived from an EMBL/GenBank/DDBJ whole genome shotgun (WGS) entry which is preliminary data.</text>
</comment>
<dbReference type="GO" id="GO:0016705">
    <property type="term" value="F:oxidoreductase activity, acting on paired donors, with incorporation or reduction of molecular oxygen"/>
    <property type="evidence" value="ECO:0007669"/>
    <property type="project" value="InterPro"/>
</dbReference>
<dbReference type="RefSeq" id="WP_008326750.1">
    <property type="nucleotide sequence ID" value="NZ_AOLK01000023.1"/>
</dbReference>
<dbReference type="GO" id="GO:0004497">
    <property type="term" value="F:monooxygenase activity"/>
    <property type="evidence" value="ECO:0007669"/>
    <property type="project" value="UniProtKB-KW"/>
</dbReference>
<dbReference type="InterPro" id="IPR002401">
    <property type="entry name" value="Cyt_P450_E_grp-I"/>
</dbReference>
<dbReference type="AlphaFoldDB" id="M0HDX6"/>
<accession>M0HDX6</accession>
<dbReference type="InterPro" id="IPR050196">
    <property type="entry name" value="Cytochrome_P450_Monoox"/>
</dbReference>
<evidence type="ECO:0000256" key="4">
    <source>
        <dbReference type="ARBA" id="ARBA00023002"/>
    </source>
</evidence>
<keyword evidence="9" id="KW-1185">Reference proteome</keyword>
<proteinExistence type="inferred from homology"/>
<dbReference type="Gene3D" id="1.10.630.10">
    <property type="entry name" value="Cytochrome P450"/>
    <property type="match status" value="1"/>
</dbReference>
<dbReference type="PANTHER" id="PTHR24291:SF50">
    <property type="entry name" value="BIFUNCTIONAL ALBAFLAVENONE MONOOXYGENASE_TERPENE SYNTHASE"/>
    <property type="match status" value="1"/>
</dbReference>
<evidence type="ECO:0000256" key="6">
    <source>
        <dbReference type="ARBA" id="ARBA00023033"/>
    </source>
</evidence>
<reference evidence="8 9" key="1">
    <citation type="journal article" date="2014" name="PLoS Genet.">
        <title>Phylogenetically driven sequencing of extremely halophilic archaea reveals strategies for static and dynamic osmo-response.</title>
        <authorList>
            <person name="Becker E.A."/>
            <person name="Seitzer P.M."/>
            <person name="Tritt A."/>
            <person name="Larsen D."/>
            <person name="Krusor M."/>
            <person name="Yao A.I."/>
            <person name="Wu D."/>
            <person name="Madern D."/>
            <person name="Eisen J.A."/>
            <person name="Darling A.E."/>
            <person name="Facciotti M.T."/>
        </authorList>
    </citation>
    <scope>NUCLEOTIDE SEQUENCE [LARGE SCALE GENOMIC DNA]</scope>
    <source>
        <strain evidence="8 9">ATCC BAA-1513</strain>
    </source>
</reference>
<protein>
    <submittedName>
        <fullName evidence="8">Cytochrome P450</fullName>
    </submittedName>
</protein>
<evidence type="ECO:0000313" key="9">
    <source>
        <dbReference type="Proteomes" id="UP000011612"/>
    </source>
</evidence>
<dbReference type="GO" id="GO:0020037">
    <property type="term" value="F:heme binding"/>
    <property type="evidence" value="ECO:0007669"/>
    <property type="project" value="InterPro"/>
</dbReference>
<dbReference type="STRING" id="1230453.C453_17989"/>
<dbReference type="SUPFAM" id="SSF48264">
    <property type="entry name" value="Cytochrome P450"/>
    <property type="match status" value="1"/>
</dbReference>
<dbReference type="PANTHER" id="PTHR24291">
    <property type="entry name" value="CYTOCHROME P450 FAMILY 4"/>
    <property type="match status" value="1"/>
</dbReference>